<dbReference type="PANTHER" id="PTHR34109:SF1">
    <property type="entry name" value="VOC DOMAIN-CONTAINING PROTEIN"/>
    <property type="match status" value="1"/>
</dbReference>
<dbReference type="SUPFAM" id="SSF54593">
    <property type="entry name" value="Glyoxalase/Bleomycin resistance protein/Dihydroxybiphenyl dioxygenase"/>
    <property type="match status" value="1"/>
</dbReference>
<protein>
    <submittedName>
        <fullName evidence="3">VOC family protein</fullName>
    </submittedName>
</protein>
<proteinExistence type="predicted"/>
<keyword evidence="4" id="KW-1185">Reference proteome</keyword>
<dbReference type="InterPro" id="IPR037523">
    <property type="entry name" value="VOC_core"/>
</dbReference>
<dbReference type="EMBL" id="JBFOHL010000002">
    <property type="protein sequence ID" value="MEW9623037.1"/>
    <property type="molecule type" value="Genomic_DNA"/>
</dbReference>
<feature type="region of interest" description="Disordered" evidence="1">
    <location>
        <begin position="129"/>
        <end position="154"/>
    </location>
</feature>
<feature type="domain" description="VOC" evidence="2">
    <location>
        <begin position="1"/>
        <end position="117"/>
    </location>
</feature>
<comment type="caution">
    <text evidence="3">The sequence shown here is derived from an EMBL/GenBank/DDBJ whole genome shotgun (WGS) entry which is preliminary data.</text>
</comment>
<evidence type="ECO:0000313" key="4">
    <source>
        <dbReference type="Proteomes" id="UP001556170"/>
    </source>
</evidence>
<evidence type="ECO:0000256" key="1">
    <source>
        <dbReference type="SAM" id="MobiDB-lite"/>
    </source>
</evidence>
<feature type="compositionally biased region" description="Low complexity" evidence="1">
    <location>
        <begin position="129"/>
        <end position="142"/>
    </location>
</feature>
<dbReference type="InterPro" id="IPR029068">
    <property type="entry name" value="Glyas_Bleomycin-R_OHBP_Dase"/>
</dbReference>
<organism evidence="3 4">
    <name type="scientific">Rhodanobacter geophilus</name>
    <dbReference type="NCBI Taxonomy" id="3162488"/>
    <lineage>
        <taxon>Bacteria</taxon>
        <taxon>Pseudomonadati</taxon>
        <taxon>Pseudomonadota</taxon>
        <taxon>Gammaproteobacteria</taxon>
        <taxon>Lysobacterales</taxon>
        <taxon>Rhodanobacteraceae</taxon>
        <taxon>Rhodanobacter</taxon>
    </lineage>
</organism>
<dbReference type="Pfam" id="PF00903">
    <property type="entry name" value="Glyoxalase"/>
    <property type="match status" value="1"/>
</dbReference>
<gene>
    <name evidence="3" type="ORF">ABQJ56_02165</name>
</gene>
<dbReference type="InterPro" id="IPR004360">
    <property type="entry name" value="Glyas_Fos-R_dOase_dom"/>
</dbReference>
<dbReference type="Proteomes" id="UP001556170">
    <property type="component" value="Unassembled WGS sequence"/>
</dbReference>
<accession>A0ABV3QKJ3</accession>
<reference evidence="3 4" key="1">
    <citation type="submission" date="2024-06" db="EMBL/GenBank/DDBJ databases">
        <authorList>
            <person name="Woo H."/>
        </authorList>
    </citation>
    <scope>NUCLEOTIDE SEQUENCE [LARGE SCALE GENOMIC DNA]</scope>
    <source>
        <strain evidence="3 4">S2-g</strain>
    </source>
</reference>
<name>A0ABV3QKJ3_9GAMM</name>
<dbReference type="Gene3D" id="3.30.720.120">
    <property type="match status" value="1"/>
</dbReference>
<dbReference type="PROSITE" id="PS51819">
    <property type="entry name" value="VOC"/>
    <property type="match status" value="1"/>
</dbReference>
<sequence length="154" mass="15956">MPTSVVVPELYYPDLDAAVAWLAAAFGFHERLRVAGHRAQLCNGGGDVVAVQSDPPHPDGVNGTHAVMVRVADVDAHYRRAVNAGAHIASPPADYAYGERQYLAVDPGGHLWTFSQTLADHAPADWGGIAAGAPGTPAPARGDTADSVLPCPGD</sequence>
<evidence type="ECO:0000313" key="3">
    <source>
        <dbReference type="EMBL" id="MEW9623037.1"/>
    </source>
</evidence>
<dbReference type="PANTHER" id="PTHR34109">
    <property type="entry name" value="BNAUNNG04460D PROTEIN-RELATED"/>
    <property type="match status" value="1"/>
</dbReference>
<evidence type="ECO:0000259" key="2">
    <source>
        <dbReference type="PROSITE" id="PS51819"/>
    </source>
</evidence>
<dbReference type="Gene3D" id="3.30.720.110">
    <property type="match status" value="1"/>
</dbReference>
<dbReference type="RefSeq" id="WP_367843352.1">
    <property type="nucleotide sequence ID" value="NZ_JBFOHL010000002.1"/>
</dbReference>